<feature type="compositionally biased region" description="Basic and acidic residues" evidence="1">
    <location>
        <begin position="255"/>
        <end position="304"/>
    </location>
</feature>
<dbReference type="EnsemblMetazoa" id="PHUM515420-RA">
    <property type="protein sequence ID" value="PHUM515420-PA"/>
    <property type="gene ID" value="PHUM515420"/>
</dbReference>
<evidence type="ECO:0000256" key="1">
    <source>
        <dbReference type="SAM" id="MobiDB-lite"/>
    </source>
</evidence>
<feature type="compositionally biased region" description="Polar residues" evidence="1">
    <location>
        <begin position="552"/>
        <end position="564"/>
    </location>
</feature>
<dbReference type="EMBL" id="DS235845">
    <property type="protein sequence ID" value="EEB18469.1"/>
    <property type="molecule type" value="Genomic_DNA"/>
</dbReference>
<reference evidence="2" key="2">
    <citation type="submission" date="2007-04" db="EMBL/GenBank/DDBJ databases">
        <title>The genome of the human body louse.</title>
        <authorList>
            <consortium name="The Human Body Louse Genome Consortium"/>
            <person name="Kirkness E."/>
            <person name="Walenz B."/>
            <person name="Hass B."/>
            <person name="Bruggner R."/>
            <person name="Strausberg R."/>
        </authorList>
    </citation>
    <scope>NUCLEOTIDE SEQUENCE</scope>
    <source>
        <strain evidence="2">USDA</strain>
    </source>
</reference>
<gene>
    <name evidence="3" type="primary">8233191</name>
    <name evidence="2" type="ORF">Phum_PHUM515420</name>
</gene>
<dbReference type="STRING" id="121224.E0VYL3"/>
<dbReference type="KEGG" id="phu:Phum_PHUM515420"/>
<feature type="region of interest" description="Disordered" evidence="1">
    <location>
        <begin position="21"/>
        <end position="404"/>
    </location>
</feature>
<dbReference type="HOGENOM" id="CLU_350673_0_0_1"/>
<dbReference type="VEuPathDB" id="VectorBase:PHUM515420"/>
<feature type="region of interest" description="Disordered" evidence="1">
    <location>
        <begin position="416"/>
        <end position="504"/>
    </location>
</feature>
<feature type="compositionally biased region" description="Basic residues" evidence="1">
    <location>
        <begin position="324"/>
        <end position="336"/>
    </location>
</feature>
<dbReference type="GeneID" id="8233191"/>
<evidence type="ECO:0000313" key="4">
    <source>
        <dbReference type="Proteomes" id="UP000009046"/>
    </source>
</evidence>
<dbReference type="InParanoid" id="E0VYL3"/>
<evidence type="ECO:0000313" key="2">
    <source>
        <dbReference type="EMBL" id="EEB18469.1"/>
    </source>
</evidence>
<evidence type="ECO:0000313" key="3">
    <source>
        <dbReference type="EnsemblMetazoa" id="PHUM515420-PA"/>
    </source>
</evidence>
<dbReference type="Proteomes" id="UP000009046">
    <property type="component" value="Unassembled WGS sequence"/>
</dbReference>
<feature type="compositionally biased region" description="Basic and acidic residues" evidence="1">
    <location>
        <begin position="313"/>
        <end position="323"/>
    </location>
</feature>
<feature type="compositionally biased region" description="Polar residues" evidence="1">
    <location>
        <begin position="441"/>
        <end position="460"/>
    </location>
</feature>
<accession>E0VYL3</accession>
<feature type="compositionally biased region" description="Basic and acidic residues" evidence="1">
    <location>
        <begin position="716"/>
        <end position="729"/>
    </location>
</feature>
<feature type="compositionally biased region" description="Basic and acidic residues" evidence="1">
    <location>
        <begin position="740"/>
        <end position="749"/>
    </location>
</feature>
<dbReference type="eggNOG" id="ENOG502SFP7">
    <property type="taxonomic scope" value="Eukaryota"/>
</dbReference>
<feature type="compositionally biased region" description="Basic and acidic residues" evidence="1">
    <location>
        <begin position="145"/>
        <end position="244"/>
    </location>
</feature>
<feature type="compositionally biased region" description="Low complexity" evidence="1">
    <location>
        <begin position="689"/>
        <end position="699"/>
    </location>
</feature>
<dbReference type="OMA" id="DENYMST"/>
<keyword evidence="4" id="KW-1185">Reference proteome</keyword>
<feature type="region of interest" description="Disordered" evidence="1">
    <location>
        <begin position="543"/>
        <end position="572"/>
    </location>
</feature>
<feature type="compositionally biased region" description="Basic and acidic residues" evidence="1">
    <location>
        <begin position="354"/>
        <end position="392"/>
    </location>
</feature>
<feature type="compositionally biased region" description="Low complexity" evidence="1">
    <location>
        <begin position="461"/>
        <end position="489"/>
    </location>
</feature>
<dbReference type="RefSeq" id="XP_002431207.1">
    <property type="nucleotide sequence ID" value="XM_002431162.1"/>
</dbReference>
<feature type="region of interest" description="Disordered" evidence="1">
    <location>
        <begin position="684"/>
        <end position="771"/>
    </location>
</feature>
<proteinExistence type="predicted"/>
<reference evidence="2" key="1">
    <citation type="submission" date="2007-04" db="EMBL/GenBank/DDBJ databases">
        <title>Annotation of Pediculus humanus corporis strain USDA.</title>
        <authorList>
            <person name="Kirkness E."/>
            <person name="Hannick L."/>
            <person name="Hass B."/>
            <person name="Bruggner R."/>
            <person name="Lawson D."/>
            <person name="Bidwell S."/>
            <person name="Joardar V."/>
            <person name="Caler E."/>
            <person name="Walenz B."/>
            <person name="Inman J."/>
            <person name="Schobel S."/>
            <person name="Galinsky K."/>
            <person name="Amedeo P."/>
            <person name="Strausberg R."/>
        </authorList>
    </citation>
    <scope>NUCLEOTIDE SEQUENCE</scope>
    <source>
        <strain evidence="2">USDA</strain>
    </source>
</reference>
<dbReference type="AlphaFoldDB" id="E0VYL3"/>
<sequence length="803" mass="93760">MKGEEEEEKIFFVVKYRDENYMSTSPRHYRSPSRYYDQRFSPRCSDYTKDLRERDYRGSYDRETDGNIRDRNIRRSHSNSLIRNPYDIDRERDRQRDRERDRDRDRERDRERDRDRERERDNEYRHRSRSRRSRSRRYSLTRRGGSLDRNEKNKEKTPERRKDWDREKRHRSRSFDGEKDKQKYGKDRGRSKDYDRDEKRHERSRSKSKEKVRQEKERRSQSKDGKKISPVNEKSKVNEVDVRKRSTSSRRSLSKGKEENRNESGESKDSREKSKKNSESFDKDKFNIKSKDEALENQNDEKVKGSTPSHSPKVGDKEEEDKKDKKKEKEKKKKKKEKETEEERAARKKKKKEKKEEKKRKQELKLTSDSKDKDQEEEKKILDKNVKEKKPVETPVNASVPDNFVSSFKALPPEELEVKSNPTTRNFIFNRNDHTDVGKNVSATNEGHSTKSNESSNQKEASTASTTTTTAAATTTTTTTITTAPTTTSENYDNINKKISSNVPEGLEEDVNVEMQLHEYGGLLEESGDNNKKGILASVPEISKWELDDNQGGDNQSKSSTQETKSPEFPAKVTREVIKRAENAIFKKAVNAIREPSKKNFDKDEKKDRKIIVGAEKERGKNEQETDLKSKRIFLSREKDKYHRSALPKTKSEVKKTINSLQITIPLTHDGETAEREFVVEGDDGKNVTTTTTTTTSTTQRRENSSRSPPMMSRVPAKERLGSKIEKQVRHPSPHTVVRTGDKRNRHAEEEDSRSVVNLSSTIESMDAKRSSIDEAHFVPNYDESSDEVKDLDTSDDDQLIFI</sequence>
<dbReference type="CTD" id="8233191"/>
<feature type="compositionally biased region" description="Polar residues" evidence="1">
    <location>
        <begin position="490"/>
        <end position="503"/>
    </location>
</feature>
<feature type="compositionally biased region" description="Polar residues" evidence="1">
    <location>
        <begin position="420"/>
        <end position="429"/>
    </location>
</feature>
<name>E0VYL3_PEDHC</name>
<dbReference type="EMBL" id="AAZO01006271">
    <property type="status" value="NOT_ANNOTATED_CDS"/>
    <property type="molecule type" value="Genomic_DNA"/>
</dbReference>
<reference evidence="3" key="3">
    <citation type="submission" date="2020-05" db="UniProtKB">
        <authorList>
            <consortium name="EnsemblMetazoa"/>
        </authorList>
    </citation>
    <scope>IDENTIFICATION</scope>
    <source>
        <strain evidence="3">USDA</strain>
    </source>
</reference>
<feature type="compositionally biased region" description="Basic and acidic residues" evidence="1">
    <location>
        <begin position="46"/>
        <end position="73"/>
    </location>
</feature>
<feature type="compositionally biased region" description="Basic and acidic residues" evidence="1">
    <location>
        <begin position="86"/>
        <end position="125"/>
    </location>
</feature>
<feature type="compositionally biased region" description="Basic residues" evidence="1">
    <location>
        <begin position="245"/>
        <end position="254"/>
    </location>
</feature>
<protein>
    <submittedName>
        <fullName evidence="2 3">Uncharacterized protein</fullName>
    </submittedName>
</protein>
<dbReference type="OrthoDB" id="106784at2759"/>
<organism>
    <name type="scientific">Pediculus humanus subsp. corporis</name>
    <name type="common">Body louse</name>
    <dbReference type="NCBI Taxonomy" id="121224"/>
    <lineage>
        <taxon>Eukaryota</taxon>
        <taxon>Metazoa</taxon>
        <taxon>Ecdysozoa</taxon>
        <taxon>Arthropoda</taxon>
        <taxon>Hexapoda</taxon>
        <taxon>Insecta</taxon>
        <taxon>Pterygota</taxon>
        <taxon>Neoptera</taxon>
        <taxon>Paraneoptera</taxon>
        <taxon>Psocodea</taxon>
        <taxon>Troctomorpha</taxon>
        <taxon>Phthiraptera</taxon>
        <taxon>Anoplura</taxon>
        <taxon>Pediculidae</taxon>
        <taxon>Pediculus</taxon>
    </lineage>
</organism>
<feature type="compositionally biased region" description="Basic residues" evidence="1">
    <location>
        <begin position="126"/>
        <end position="140"/>
    </location>
</feature>
<feature type="compositionally biased region" description="Polar residues" evidence="1">
    <location>
        <begin position="755"/>
        <end position="764"/>
    </location>
</feature>